<dbReference type="Proteomes" id="UP000189935">
    <property type="component" value="Chromosome I"/>
</dbReference>
<feature type="domain" description="Glycosyltransferase subfamily 4-like N-terminal" evidence="2">
    <location>
        <begin position="27"/>
        <end position="186"/>
    </location>
</feature>
<evidence type="ECO:0000313" key="3">
    <source>
        <dbReference type="EMBL" id="SHL54314.1"/>
    </source>
</evidence>
<dbReference type="Pfam" id="PF13439">
    <property type="entry name" value="Glyco_transf_4"/>
    <property type="match status" value="1"/>
</dbReference>
<dbReference type="Gene3D" id="3.40.50.2000">
    <property type="entry name" value="Glycogen Phosphorylase B"/>
    <property type="match status" value="2"/>
</dbReference>
<dbReference type="InterPro" id="IPR001296">
    <property type="entry name" value="Glyco_trans_1"/>
</dbReference>
<evidence type="ECO:0000259" key="1">
    <source>
        <dbReference type="Pfam" id="PF00534"/>
    </source>
</evidence>
<protein>
    <submittedName>
        <fullName evidence="3">Glycosyltransferase involved in cell wall bisynthesis</fullName>
    </submittedName>
</protein>
<reference evidence="3 4" key="1">
    <citation type="submission" date="2016-11" db="EMBL/GenBank/DDBJ databases">
        <authorList>
            <person name="Jaros S."/>
            <person name="Januszkiewicz K."/>
            <person name="Wedrychowicz H."/>
        </authorList>
    </citation>
    <scope>NUCLEOTIDE SEQUENCE [LARGE SCALE GENOMIC DNA]</scope>
    <source>
        <strain evidence="3 4">GAS499</strain>
    </source>
</reference>
<proteinExistence type="predicted"/>
<dbReference type="RefSeq" id="WP_172842145.1">
    <property type="nucleotide sequence ID" value="NZ_LT670844.1"/>
</dbReference>
<accession>A0A1M7BH85</accession>
<keyword evidence="3" id="KW-0808">Transferase</keyword>
<dbReference type="PANTHER" id="PTHR46401">
    <property type="entry name" value="GLYCOSYLTRANSFERASE WBBK-RELATED"/>
    <property type="match status" value="1"/>
</dbReference>
<name>A0A1M7BH85_9BRAD</name>
<dbReference type="GO" id="GO:0016757">
    <property type="term" value="F:glycosyltransferase activity"/>
    <property type="evidence" value="ECO:0007669"/>
    <property type="project" value="InterPro"/>
</dbReference>
<evidence type="ECO:0000259" key="2">
    <source>
        <dbReference type="Pfam" id="PF13439"/>
    </source>
</evidence>
<dbReference type="AlphaFoldDB" id="A0A1M7BH85"/>
<dbReference type="InterPro" id="IPR028098">
    <property type="entry name" value="Glyco_trans_4-like_N"/>
</dbReference>
<feature type="domain" description="Glycosyl transferase family 1" evidence="1">
    <location>
        <begin position="207"/>
        <end position="364"/>
    </location>
</feature>
<evidence type="ECO:0000313" key="4">
    <source>
        <dbReference type="Proteomes" id="UP000189935"/>
    </source>
</evidence>
<dbReference type="PANTHER" id="PTHR46401:SF8">
    <property type="entry name" value="BLL6006 PROTEIN"/>
    <property type="match status" value="1"/>
</dbReference>
<dbReference type="CDD" id="cd03809">
    <property type="entry name" value="GT4_MtfB-like"/>
    <property type="match status" value="1"/>
</dbReference>
<dbReference type="Pfam" id="PF00534">
    <property type="entry name" value="Glycos_transf_1"/>
    <property type="match status" value="1"/>
</dbReference>
<sequence>MHVAAVVAGFDPQSGGGHTFEREILEALRQAAASSAHRFTVLCPEPSAAALAKEMSGSLPVVGVPRRTGRLTAMAFREIESVRAHWRRQSDIDRVAAANGIEFVWFLSAQPDRTDIPFMTVVWDLQHRATPWFPEMSAGGMWDGRDSVHRWFLQRASKIITGTRAGCEQLTQYFQISAENILTLPHPTPSYVFRENQAAPADAIERLGMRPPYVLYPAQFWPHKNHVNLLLAIADLKRKGTAVAAAFVGSDQGNRQFVADVAAREGISDQVHFLGFVERPVLVALYRQALALTYVSWCGPENLPPLEAFALGCPVIATRVPGAEEQLGDAALFCEPGDPTSISGAIAKVLDDAALRSRLVEAGRIRAKRFLPADFVAGALKFLDEFSAIRRCWP</sequence>
<dbReference type="EMBL" id="LT670844">
    <property type="protein sequence ID" value="SHL54314.1"/>
    <property type="molecule type" value="Genomic_DNA"/>
</dbReference>
<organism evidence="3 4">
    <name type="scientific">Bradyrhizobium lablabi</name>
    <dbReference type="NCBI Taxonomy" id="722472"/>
    <lineage>
        <taxon>Bacteria</taxon>
        <taxon>Pseudomonadati</taxon>
        <taxon>Pseudomonadota</taxon>
        <taxon>Alphaproteobacteria</taxon>
        <taxon>Hyphomicrobiales</taxon>
        <taxon>Nitrobacteraceae</taxon>
        <taxon>Bradyrhizobium</taxon>
    </lineage>
</organism>
<dbReference type="SUPFAM" id="SSF53756">
    <property type="entry name" value="UDP-Glycosyltransferase/glycogen phosphorylase"/>
    <property type="match status" value="1"/>
</dbReference>
<gene>
    <name evidence="3" type="ORF">SAMN05444159_6156</name>
</gene>